<organism evidence="2">
    <name type="scientific">marine sediment metagenome</name>
    <dbReference type="NCBI Taxonomy" id="412755"/>
    <lineage>
        <taxon>unclassified sequences</taxon>
        <taxon>metagenomes</taxon>
        <taxon>ecological metagenomes</taxon>
    </lineage>
</organism>
<gene>
    <name evidence="2" type="ORF">LCGC14_1799430</name>
</gene>
<protein>
    <submittedName>
        <fullName evidence="2">Uncharacterized protein</fullName>
    </submittedName>
</protein>
<dbReference type="EMBL" id="LAZR01017315">
    <property type="protein sequence ID" value="KKM00934.1"/>
    <property type="molecule type" value="Genomic_DNA"/>
</dbReference>
<feature type="compositionally biased region" description="Polar residues" evidence="1">
    <location>
        <begin position="91"/>
        <end position="102"/>
    </location>
</feature>
<name>A0A0F9GQ69_9ZZZZ</name>
<proteinExistence type="predicted"/>
<accession>A0A0F9GQ69</accession>
<reference evidence="2" key="1">
    <citation type="journal article" date="2015" name="Nature">
        <title>Complex archaea that bridge the gap between prokaryotes and eukaryotes.</title>
        <authorList>
            <person name="Spang A."/>
            <person name="Saw J.H."/>
            <person name="Jorgensen S.L."/>
            <person name="Zaremba-Niedzwiedzka K."/>
            <person name="Martijn J."/>
            <person name="Lind A.E."/>
            <person name="van Eijk R."/>
            <person name="Schleper C."/>
            <person name="Guy L."/>
            <person name="Ettema T.J."/>
        </authorList>
    </citation>
    <scope>NUCLEOTIDE SEQUENCE</scope>
</reference>
<feature type="region of interest" description="Disordered" evidence="1">
    <location>
        <begin position="1"/>
        <end position="133"/>
    </location>
</feature>
<dbReference type="AlphaFoldDB" id="A0A0F9GQ69"/>
<evidence type="ECO:0000313" key="2">
    <source>
        <dbReference type="EMBL" id="KKM00934.1"/>
    </source>
</evidence>
<sequence length="133" mass="15249">MALHSHTPKERAKIVSQKKESPWARRRRRLGSVEDVKIPTTEKDRTERRKRKAAIEARMTPQQRHTAQRKRVDAFMQKRSRGPEPRPSTPTKPQKSGTPTKSQKPETSKPELPWWRNPFPGLTGPDGALGGKK</sequence>
<feature type="compositionally biased region" description="Basic and acidic residues" evidence="1">
    <location>
        <begin position="7"/>
        <end position="23"/>
    </location>
</feature>
<feature type="compositionally biased region" description="Basic and acidic residues" evidence="1">
    <location>
        <begin position="31"/>
        <end position="47"/>
    </location>
</feature>
<evidence type="ECO:0000256" key="1">
    <source>
        <dbReference type="SAM" id="MobiDB-lite"/>
    </source>
</evidence>
<comment type="caution">
    <text evidence="2">The sequence shown here is derived from an EMBL/GenBank/DDBJ whole genome shotgun (WGS) entry which is preliminary data.</text>
</comment>